<dbReference type="Proteomes" id="UP000789901">
    <property type="component" value="Unassembled WGS sequence"/>
</dbReference>
<accession>A0ABN7W459</accession>
<organism evidence="1 2">
    <name type="scientific">Gigaspora margarita</name>
    <dbReference type="NCBI Taxonomy" id="4874"/>
    <lineage>
        <taxon>Eukaryota</taxon>
        <taxon>Fungi</taxon>
        <taxon>Fungi incertae sedis</taxon>
        <taxon>Mucoromycota</taxon>
        <taxon>Glomeromycotina</taxon>
        <taxon>Glomeromycetes</taxon>
        <taxon>Diversisporales</taxon>
        <taxon>Gigasporaceae</taxon>
        <taxon>Gigaspora</taxon>
    </lineage>
</organism>
<reference evidence="1 2" key="1">
    <citation type="submission" date="2021-06" db="EMBL/GenBank/DDBJ databases">
        <authorList>
            <person name="Kallberg Y."/>
            <person name="Tangrot J."/>
            <person name="Rosling A."/>
        </authorList>
    </citation>
    <scope>NUCLEOTIDE SEQUENCE [LARGE SCALE GENOMIC DNA]</scope>
    <source>
        <strain evidence="1 2">120-4 pot B 10/14</strain>
    </source>
</reference>
<sequence>LILKEFAPIDHNYNRRLCVPLNGNIIGTLIGSFFNANIAYNHYCIKDEKDE</sequence>
<name>A0ABN7W459_GIGMA</name>
<dbReference type="EMBL" id="CAJVQB010029760">
    <property type="protein sequence ID" value="CAG8814578.1"/>
    <property type="molecule type" value="Genomic_DNA"/>
</dbReference>
<keyword evidence="2" id="KW-1185">Reference proteome</keyword>
<evidence type="ECO:0000313" key="1">
    <source>
        <dbReference type="EMBL" id="CAG8814578.1"/>
    </source>
</evidence>
<comment type="caution">
    <text evidence="1">The sequence shown here is derived from an EMBL/GenBank/DDBJ whole genome shotgun (WGS) entry which is preliminary data.</text>
</comment>
<protein>
    <submittedName>
        <fullName evidence="1">36627_t:CDS:1</fullName>
    </submittedName>
</protein>
<gene>
    <name evidence="1" type="ORF">GMARGA_LOCUS26085</name>
</gene>
<proteinExistence type="predicted"/>
<feature type="non-terminal residue" evidence="1">
    <location>
        <position position="1"/>
    </location>
</feature>
<evidence type="ECO:0000313" key="2">
    <source>
        <dbReference type="Proteomes" id="UP000789901"/>
    </source>
</evidence>